<keyword evidence="5" id="KW-0687">Ribonucleoprotein</keyword>
<dbReference type="InterPro" id="IPR010729">
    <property type="entry name" value="Ribosomal_uL29_mit"/>
</dbReference>
<protein>
    <recommendedName>
        <fullName evidence="6">Large ribosomal subunit protein uL29m</fullName>
    </recommendedName>
</protein>
<dbReference type="AlphaFoldDB" id="A0A914VJN3"/>
<evidence type="ECO:0000256" key="4">
    <source>
        <dbReference type="ARBA" id="ARBA00023128"/>
    </source>
</evidence>
<dbReference type="Pfam" id="PF06984">
    <property type="entry name" value="MRP-L47"/>
    <property type="match status" value="1"/>
</dbReference>
<dbReference type="Proteomes" id="UP000887566">
    <property type="component" value="Unplaced"/>
</dbReference>
<dbReference type="GO" id="GO:0003735">
    <property type="term" value="F:structural constituent of ribosome"/>
    <property type="evidence" value="ECO:0007669"/>
    <property type="project" value="InterPro"/>
</dbReference>
<evidence type="ECO:0000313" key="9">
    <source>
        <dbReference type="WBParaSite" id="PSAMB.scaffold2119size25249.g16449.t1"/>
    </source>
</evidence>
<evidence type="ECO:0000313" key="8">
    <source>
        <dbReference type="Proteomes" id="UP000887566"/>
    </source>
</evidence>
<dbReference type="PANTHER" id="PTHR21183">
    <property type="entry name" value="RIBOSOMAL PROTEIN L47, MITOCHONDRIAL-RELATED"/>
    <property type="match status" value="1"/>
</dbReference>
<dbReference type="GO" id="GO:0032543">
    <property type="term" value="P:mitochondrial translation"/>
    <property type="evidence" value="ECO:0007669"/>
    <property type="project" value="TreeGrafter"/>
</dbReference>
<dbReference type="Gene3D" id="6.10.330.20">
    <property type="match status" value="1"/>
</dbReference>
<dbReference type="InterPro" id="IPR038340">
    <property type="entry name" value="MRP-L47_sf"/>
</dbReference>
<keyword evidence="3" id="KW-0689">Ribosomal protein</keyword>
<dbReference type="GO" id="GO:0005762">
    <property type="term" value="C:mitochondrial large ribosomal subunit"/>
    <property type="evidence" value="ECO:0007669"/>
    <property type="project" value="TreeGrafter"/>
</dbReference>
<evidence type="ECO:0000256" key="2">
    <source>
        <dbReference type="ARBA" id="ARBA00009254"/>
    </source>
</evidence>
<keyword evidence="8" id="KW-1185">Reference proteome</keyword>
<evidence type="ECO:0000256" key="7">
    <source>
        <dbReference type="SAM" id="MobiDB-lite"/>
    </source>
</evidence>
<evidence type="ECO:0000256" key="6">
    <source>
        <dbReference type="ARBA" id="ARBA00035289"/>
    </source>
</evidence>
<keyword evidence="4" id="KW-0496">Mitochondrion</keyword>
<reference evidence="9" key="1">
    <citation type="submission" date="2022-11" db="UniProtKB">
        <authorList>
            <consortium name="WormBaseParasite"/>
        </authorList>
    </citation>
    <scope>IDENTIFICATION</scope>
</reference>
<organism evidence="8 9">
    <name type="scientific">Plectus sambesii</name>
    <dbReference type="NCBI Taxonomy" id="2011161"/>
    <lineage>
        <taxon>Eukaryota</taxon>
        <taxon>Metazoa</taxon>
        <taxon>Ecdysozoa</taxon>
        <taxon>Nematoda</taxon>
        <taxon>Chromadorea</taxon>
        <taxon>Plectida</taxon>
        <taxon>Plectina</taxon>
        <taxon>Plectoidea</taxon>
        <taxon>Plectidae</taxon>
        <taxon>Plectus</taxon>
    </lineage>
</organism>
<evidence type="ECO:0000256" key="1">
    <source>
        <dbReference type="ARBA" id="ARBA00004173"/>
    </source>
</evidence>
<proteinExistence type="inferred from homology"/>
<comment type="similarity">
    <text evidence="2">Belongs to the universal ribosomal protein uL29 family.</text>
</comment>
<feature type="region of interest" description="Disordered" evidence="7">
    <location>
        <begin position="211"/>
        <end position="233"/>
    </location>
</feature>
<dbReference type="PANTHER" id="PTHR21183:SF18">
    <property type="entry name" value="LARGE RIBOSOMAL SUBUNIT PROTEIN UL29M"/>
    <property type="match status" value="1"/>
</dbReference>
<name>A0A914VJN3_9BILA</name>
<evidence type="ECO:0000256" key="5">
    <source>
        <dbReference type="ARBA" id="ARBA00023274"/>
    </source>
</evidence>
<accession>A0A914VJN3</accession>
<evidence type="ECO:0000256" key="3">
    <source>
        <dbReference type="ARBA" id="ARBA00022980"/>
    </source>
</evidence>
<comment type="subcellular location">
    <subcellularLocation>
        <location evidence="1">Mitochondrion</location>
    </subcellularLocation>
</comment>
<dbReference type="WBParaSite" id="PSAMB.scaffold2119size25249.g16449.t1">
    <property type="protein sequence ID" value="PSAMB.scaffold2119size25249.g16449.t1"/>
    <property type="gene ID" value="PSAMB.scaffold2119size25249.g16449"/>
</dbReference>
<sequence length="233" mass="27540">MHKLHRFARCCRQLSAMRRVPLLSTNEACSLHTSAVMQVSKGRIDEFFDSADSFGKNELPVKDRPGRSWSVAELRLKSSSDLHKLWYVLLKERNMLLTMEQAYKDAIRVFPNPERLDRVKDSMDNLEAVVRERNNALMELEYGESGATPTKTVTSFMGFKYEKELQEHIEPPHMHAVGKEYETPYLDDDAHMMQKLWEEKEWWKRRNMAEELGRRTRKDRSKIVYSERQLRSD</sequence>